<evidence type="ECO:0000256" key="1">
    <source>
        <dbReference type="ARBA" id="ARBA00022475"/>
    </source>
</evidence>
<sequence>MRMEPKYVKRRQRGLAVLVAALVLLVSAVVYIGVNMNSGNSDFEGQGNGTTVLVEVPEGSSMSQLGPDLEAKGVVADADTFASAAYSNKAAAELKPGFYKLQEKMSAKSAVSALLSDDNRVEMLDIPGGATLMDVKVVAGDTRYGIYSMISQVSCGQPEGNCISAEELQRVGATADLQELGVPDWAIDPVRARGDDPRRLEGLIVPGQYVVDPTADAMAVLKDLITRSAKTYADTDLVNRSKAVGLSPYEMVTAASLVEREAPEGDFDKVARVILNRLEEPQRLEFDSTVNYDLSEQEVATTNEDRARETPWNTYAMDGLPATPIASPSIQAIEAMENPAEGDWLYFVTVDKDGTTVFTRNFDEHQEATKESLDNGVLDSNR</sequence>
<keyword evidence="5 7" id="KW-0456">Lyase</keyword>
<dbReference type="EMBL" id="CP033898">
    <property type="protein sequence ID" value="AZA09175.1"/>
    <property type="molecule type" value="Genomic_DNA"/>
</dbReference>
<dbReference type="AlphaFoldDB" id="A0A3G6ITU8"/>
<dbReference type="HAMAP" id="MF_02065">
    <property type="entry name" value="MltG"/>
    <property type="match status" value="1"/>
</dbReference>
<feature type="site" description="Important for catalytic activity" evidence="7">
    <location>
        <position position="261"/>
    </location>
</feature>
<dbReference type="GO" id="GO:0008932">
    <property type="term" value="F:lytic endotransglycosylase activity"/>
    <property type="evidence" value="ECO:0007669"/>
    <property type="project" value="UniProtKB-UniRule"/>
</dbReference>
<dbReference type="GO" id="GO:0009252">
    <property type="term" value="P:peptidoglycan biosynthetic process"/>
    <property type="evidence" value="ECO:0007669"/>
    <property type="project" value="UniProtKB-UniRule"/>
</dbReference>
<dbReference type="OrthoDB" id="9814591at2"/>
<dbReference type="Gene3D" id="3.30.1490.480">
    <property type="entry name" value="Endolytic murein transglycosylase"/>
    <property type="match status" value="1"/>
</dbReference>
<dbReference type="PANTHER" id="PTHR30518:SF2">
    <property type="entry name" value="ENDOLYTIC MUREIN TRANSGLYCOSYLASE"/>
    <property type="match status" value="1"/>
</dbReference>
<evidence type="ECO:0000256" key="5">
    <source>
        <dbReference type="ARBA" id="ARBA00023239"/>
    </source>
</evidence>
<dbReference type="Pfam" id="PF02618">
    <property type="entry name" value="YceG"/>
    <property type="match status" value="1"/>
</dbReference>
<dbReference type="KEGG" id="cpso:CPPEL_05275"/>
<reference evidence="8 9" key="1">
    <citation type="submission" date="2018-11" db="EMBL/GenBank/DDBJ databases">
        <authorList>
            <person name="Kleinhagauer T."/>
            <person name="Glaeser S.P."/>
            <person name="Spergser J."/>
            <person name="Ruckert C."/>
            <person name="Kaempfer P."/>
            <person name="Busse H.-J."/>
        </authorList>
    </citation>
    <scope>NUCLEOTIDE SEQUENCE [LARGE SCALE GENOMIC DNA]</scope>
    <source>
        <strain evidence="8 9">812CH</strain>
    </source>
</reference>
<comment type="similarity">
    <text evidence="7">Belongs to the transglycosylase MltG family.</text>
</comment>
<comment type="function">
    <text evidence="7">Functions as a peptidoglycan terminase that cleaves nascent peptidoglycan strands endolytically to terminate their elongation.</text>
</comment>
<comment type="catalytic activity">
    <reaction evidence="7">
        <text>a peptidoglycan chain = a peptidoglycan chain with N-acetyl-1,6-anhydromuramyl-[peptide] at the reducing end + a peptidoglycan chain with N-acetylglucosamine at the non-reducing end.</text>
        <dbReference type="EC" id="4.2.2.29"/>
    </reaction>
</comment>
<proteinExistence type="inferred from homology"/>
<dbReference type="GO" id="GO:0071555">
    <property type="term" value="P:cell wall organization"/>
    <property type="evidence" value="ECO:0007669"/>
    <property type="project" value="UniProtKB-KW"/>
</dbReference>
<evidence type="ECO:0000256" key="4">
    <source>
        <dbReference type="ARBA" id="ARBA00023136"/>
    </source>
</evidence>
<dbReference type="NCBIfam" id="TIGR00247">
    <property type="entry name" value="endolytic transglycosylase MltG"/>
    <property type="match status" value="1"/>
</dbReference>
<dbReference type="GO" id="GO:0005886">
    <property type="term" value="C:plasma membrane"/>
    <property type="evidence" value="ECO:0007669"/>
    <property type="project" value="UniProtKB-UniRule"/>
</dbReference>
<evidence type="ECO:0000313" key="9">
    <source>
        <dbReference type="Proteomes" id="UP000271426"/>
    </source>
</evidence>
<accession>A0A3G6ITU8</accession>
<dbReference type="Proteomes" id="UP000271426">
    <property type="component" value="Chromosome"/>
</dbReference>
<evidence type="ECO:0000256" key="7">
    <source>
        <dbReference type="HAMAP-Rule" id="MF_02065"/>
    </source>
</evidence>
<evidence type="ECO:0000256" key="6">
    <source>
        <dbReference type="ARBA" id="ARBA00023316"/>
    </source>
</evidence>
<name>A0A3G6ITU8_9CORY</name>
<keyword evidence="6 7" id="KW-0961">Cell wall biogenesis/degradation</keyword>
<evidence type="ECO:0000313" key="8">
    <source>
        <dbReference type="EMBL" id="AZA09175.1"/>
    </source>
</evidence>
<keyword evidence="2 7" id="KW-0812">Transmembrane</keyword>
<keyword evidence="1 7" id="KW-1003">Cell membrane</keyword>
<keyword evidence="4 7" id="KW-0472">Membrane</keyword>
<keyword evidence="9" id="KW-1185">Reference proteome</keyword>
<evidence type="ECO:0000256" key="3">
    <source>
        <dbReference type="ARBA" id="ARBA00022989"/>
    </source>
</evidence>
<dbReference type="PANTHER" id="PTHR30518">
    <property type="entry name" value="ENDOLYTIC MUREIN TRANSGLYCOSYLASE"/>
    <property type="match status" value="1"/>
</dbReference>
<protein>
    <recommendedName>
        <fullName evidence="7">Endolytic murein transglycosylase</fullName>
        <ecNumber evidence="7">4.2.2.29</ecNumber>
    </recommendedName>
    <alternativeName>
        <fullName evidence="7">Peptidoglycan lytic transglycosylase</fullName>
    </alternativeName>
    <alternativeName>
        <fullName evidence="7">Peptidoglycan polymerization terminase</fullName>
    </alternativeName>
</protein>
<dbReference type="EC" id="4.2.2.29" evidence="7"/>
<evidence type="ECO:0000256" key="2">
    <source>
        <dbReference type="ARBA" id="ARBA00022692"/>
    </source>
</evidence>
<keyword evidence="3 7" id="KW-1133">Transmembrane helix</keyword>
<organism evidence="8 9">
    <name type="scientific">Corynebacterium pseudopelargi</name>
    <dbReference type="NCBI Taxonomy" id="2080757"/>
    <lineage>
        <taxon>Bacteria</taxon>
        <taxon>Bacillati</taxon>
        <taxon>Actinomycetota</taxon>
        <taxon>Actinomycetes</taxon>
        <taxon>Mycobacteriales</taxon>
        <taxon>Corynebacteriaceae</taxon>
        <taxon>Corynebacterium</taxon>
    </lineage>
</organism>
<dbReference type="InterPro" id="IPR003770">
    <property type="entry name" value="MLTG-like"/>
</dbReference>
<dbReference type="RefSeq" id="WP_123960136.1">
    <property type="nucleotide sequence ID" value="NZ_CP033898.1"/>
</dbReference>
<gene>
    <name evidence="7" type="primary">mltG</name>
    <name evidence="8" type="ORF">CPPEL_05275</name>
</gene>